<protein>
    <recommendedName>
        <fullName evidence="7">Alpha-xylosidase</fullName>
    </recommendedName>
</protein>
<dbReference type="GO" id="GO:0090599">
    <property type="term" value="F:alpha-glucosidase activity"/>
    <property type="evidence" value="ECO:0007669"/>
    <property type="project" value="TreeGrafter"/>
</dbReference>
<dbReference type="SUPFAM" id="SSF51445">
    <property type="entry name" value="(Trans)glycosidases"/>
    <property type="match status" value="1"/>
</dbReference>
<gene>
    <name evidence="5" type="ORF">FFLO_01239</name>
</gene>
<dbReference type="Proteomes" id="UP000812966">
    <property type="component" value="Unassembled WGS sequence"/>
</dbReference>
<dbReference type="EMBL" id="JABELV010000017">
    <property type="protein sequence ID" value="KAG7566980.1"/>
    <property type="molecule type" value="Genomic_DNA"/>
</dbReference>
<dbReference type="InterPro" id="IPR013780">
    <property type="entry name" value="Glyco_hydro_b"/>
</dbReference>
<dbReference type="Gene3D" id="2.60.40.1180">
    <property type="entry name" value="Golgi alpha-mannosidase II"/>
    <property type="match status" value="2"/>
</dbReference>
<evidence type="ECO:0008006" key="7">
    <source>
        <dbReference type="Google" id="ProtNLM"/>
    </source>
</evidence>
<dbReference type="Gene3D" id="2.60.40.1760">
    <property type="entry name" value="glycosyl hydrolase (family 31)"/>
    <property type="match status" value="1"/>
</dbReference>
<dbReference type="Gene3D" id="3.20.20.80">
    <property type="entry name" value="Glycosidases"/>
    <property type="match status" value="1"/>
</dbReference>
<dbReference type="SUPFAM" id="SSF51011">
    <property type="entry name" value="Glycosyl hydrolase domain"/>
    <property type="match status" value="1"/>
</dbReference>
<proteinExistence type="inferred from homology"/>
<dbReference type="InterPro" id="IPR000322">
    <property type="entry name" value="Glyco_hydro_31_TIM"/>
</dbReference>
<keyword evidence="2" id="KW-0378">Hydrolase</keyword>
<name>A0A8K0NSJ4_9TREE</name>
<evidence type="ECO:0000313" key="6">
    <source>
        <dbReference type="Proteomes" id="UP000812966"/>
    </source>
</evidence>
<dbReference type="InterPro" id="IPR017853">
    <property type="entry name" value="GH"/>
</dbReference>
<comment type="similarity">
    <text evidence="1 2">Belongs to the glycosyl hydrolase 31 family.</text>
</comment>
<dbReference type="GO" id="GO:0030246">
    <property type="term" value="F:carbohydrate binding"/>
    <property type="evidence" value="ECO:0007669"/>
    <property type="project" value="InterPro"/>
</dbReference>
<dbReference type="CDD" id="cd06595">
    <property type="entry name" value="GH31_u1"/>
    <property type="match status" value="1"/>
</dbReference>
<reference evidence="5" key="1">
    <citation type="submission" date="2020-04" db="EMBL/GenBank/DDBJ databases">
        <title>Analysis of mating type loci in Filobasidium floriforme.</title>
        <authorList>
            <person name="Nowrousian M."/>
        </authorList>
    </citation>
    <scope>NUCLEOTIDE SEQUENCE</scope>
    <source>
        <strain evidence="5">CBS 6242</strain>
    </source>
</reference>
<accession>A0A8K0NSJ4</accession>
<dbReference type="SUPFAM" id="SSF74650">
    <property type="entry name" value="Galactose mutarotase-like"/>
    <property type="match status" value="1"/>
</dbReference>
<dbReference type="Pfam" id="PF21365">
    <property type="entry name" value="Glyco_hydro_31_3rd"/>
    <property type="match status" value="1"/>
</dbReference>
<dbReference type="InterPro" id="IPR048395">
    <property type="entry name" value="Glyco_hydro_31_C"/>
</dbReference>
<evidence type="ECO:0000313" key="5">
    <source>
        <dbReference type="EMBL" id="KAG7566980.1"/>
    </source>
</evidence>
<evidence type="ECO:0000256" key="1">
    <source>
        <dbReference type="ARBA" id="ARBA00007806"/>
    </source>
</evidence>
<evidence type="ECO:0000256" key="2">
    <source>
        <dbReference type="RuleBase" id="RU361185"/>
    </source>
</evidence>
<comment type="caution">
    <text evidence="5">The sequence shown here is derived from an EMBL/GenBank/DDBJ whole genome shotgun (WGS) entry which is preliminary data.</text>
</comment>
<organism evidence="5 6">
    <name type="scientific">Filobasidium floriforme</name>
    <dbReference type="NCBI Taxonomy" id="5210"/>
    <lineage>
        <taxon>Eukaryota</taxon>
        <taxon>Fungi</taxon>
        <taxon>Dikarya</taxon>
        <taxon>Basidiomycota</taxon>
        <taxon>Agaricomycotina</taxon>
        <taxon>Tremellomycetes</taxon>
        <taxon>Filobasidiales</taxon>
        <taxon>Filobasidiaceae</taxon>
        <taxon>Filobasidium</taxon>
    </lineage>
</organism>
<feature type="domain" description="Glycosyl hydrolase family 31 C-terminal" evidence="4">
    <location>
        <begin position="507"/>
        <end position="613"/>
    </location>
</feature>
<keyword evidence="2" id="KW-0326">Glycosidase</keyword>
<dbReference type="InterPro" id="IPR011013">
    <property type="entry name" value="Gal_mutarotase_sf_dom"/>
</dbReference>
<dbReference type="GO" id="GO:0005975">
    <property type="term" value="P:carbohydrate metabolic process"/>
    <property type="evidence" value="ECO:0007669"/>
    <property type="project" value="InterPro"/>
</dbReference>
<dbReference type="GO" id="GO:0006491">
    <property type="term" value="P:N-glycan processing"/>
    <property type="evidence" value="ECO:0007669"/>
    <property type="project" value="TreeGrafter"/>
</dbReference>
<dbReference type="PANTHER" id="PTHR22762">
    <property type="entry name" value="ALPHA-GLUCOSIDASE"/>
    <property type="match status" value="1"/>
</dbReference>
<dbReference type="AlphaFoldDB" id="A0A8K0NSJ4"/>
<dbReference type="PANTHER" id="PTHR22762:SF89">
    <property type="entry name" value="ALPHA-XYLOSIDASE"/>
    <property type="match status" value="1"/>
</dbReference>
<feature type="domain" description="Glycoside hydrolase family 31 TIM barrel" evidence="3">
    <location>
        <begin position="199"/>
        <end position="499"/>
    </location>
</feature>
<keyword evidence="6" id="KW-1185">Reference proteome</keyword>
<evidence type="ECO:0000259" key="4">
    <source>
        <dbReference type="Pfam" id="PF21365"/>
    </source>
</evidence>
<dbReference type="Pfam" id="PF01055">
    <property type="entry name" value="Glyco_hydro_31_2nd"/>
    <property type="match status" value="1"/>
</dbReference>
<evidence type="ECO:0000259" key="3">
    <source>
        <dbReference type="Pfam" id="PF01055"/>
    </source>
</evidence>
<sequence>MVHRYTFPRKPVANPKAIVQGGKYRLTVLTEGVLRYEWAEDGQFEDRASTFALFRDLPVPDLKVTETDDYVEITTDLMSVYYNKKEFSAAGFMVTCKQFGWGEGKWYYGAGLDEYNLRGTARTLDNIDGRCELGPGVISHNGWAALDDSSSLLFDENGWIAERKKPVTGTKREDVYLFAYGHRFKEALKAFHAISGKEPLLPRYAFGNWWSRYHKYSAQEYIDLMDRFKAEKIPLSVGVIDMDWHLVEEVDKKDGHGWTGYTWSKTLFPDPRDFLKQLHDRDLKATLNLHPADGVRHFEDAYVDMCKALGRDPEGKEPIPFEPENRKFMDAYFDILHRRLEDEGVDFWWIDWQQRLGLAEPLWILNHYHYLDSALNGKRPISFSRYAGPGSHRYPVGFSGDTVISWESLDFQPEFSATASNIGFGLWSHDIGGHFFGSKNDELYTRWVQLGVWSPILRLHSSLNPFLTKEPWVFGDEARRLATKALRFRHRLIPYLYSMNKLANAEGEALVQPIYWSYPAENPWEMKADPRDMGRRAYGYMYKNQFTFGTELMVAPITSPRNPRTLLGHVKAWLPPGTWVDFDTGLVYDGDRETTLHRSLDDYPVFARPGSILPLDSAEDPENGGVTPNHIEVVLVVGKSGRFEMYEDDGQGETGKETYTSIIEYDYETGLVKITDAQSSLRESWSVRLLGYWDAEAIKSDNVKVTKAANGLVVQLDSTKLELQLPARAELGVLDPKPLIYTIIDKSQLEFEVKRRVWVTVQDEKLPFNVKISRIMGEDPDPEKSLGAAIVELLTADQRLSRA</sequence>